<dbReference type="InterPro" id="IPR002818">
    <property type="entry name" value="DJ-1/PfpI"/>
</dbReference>
<dbReference type="STRING" id="1149755.A0A2J6R938"/>
<evidence type="ECO:0000256" key="1">
    <source>
        <dbReference type="ARBA" id="ARBA00013134"/>
    </source>
</evidence>
<dbReference type="CDD" id="cd03141">
    <property type="entry name" value="GATase1_Hsp31_like"/>
    <property type="match status" value="1"/>
</dbReference>
<dbReference type="Gene3D" id="3.40.50.880">
    <property type="match status" value="1"/>
</dbReference>
<dbReference type="GO" id="GO:0005737">
    <property type="term" value="C:cytoplasm"/>
    <property type="evidence" value="ECO:0007669"/>
    <property type="project" value="TreeGrafter"/>
</dbReference>
<dbReference type="EMBL" id="KZ613953">
    <property type="protein sequence ID" value="PMD34993.1"/>
    <property type="molecule type" value="Genomic_DNA"/>
</dbReference>
<evidence type="ECO:0000256" key="3">
    <source>
        <dbReference type="ARBA" id="ARBA00023239"/>
    </source>
</evidence>
<gene>
    <name evidence="7" type="ORF">L207DRAFT_517104</name>
</gene>
<dbReference type="PANTHER" id="PTHR48094">
    <property type="entry name" value="PROTEIN/NUCLEIC ACID DEGLYCASE DJ-1-RELATED"/>
    <property type="match status" value="1"/>
</dbReference>
<evidence type="ECO:0000313" key="7">
    <source>
        <dbReference type="EMBL" id="PMD34993.1"/>
    </source>
</evidence>
<organism evidence="7 8">
    <name type="scientific">Hyaloscypha variabilis (strain UAMH 11265 / GT02V1 / F)</name>
    <name type="common">Meliniomyces variabilis</name>
    <dbReference type="NCBI Taxonomy" id="1149755"/>
    <lineage>
        <taxon>Eukaryota</taxon>
        <taxon>Fungi</taxon>
        <taxon>Dikarya</taxon>
        <taxon>Ascomycota</taxon>
        <taxon>Pezizomycotina</taxon>
        <taxon>Leotiomycetes</taxon>
        <taxon>Helotiales</taxon>
        <taxon>Hyaloscyphaceae</taxon>
        <taxon>Hyaloscypha</taxon>
        <taxon>Hyaloscypha variabilis</taxon>
    </lineage>
</organism>
<keyword evidence="2" id="KW-0346">Stress response</keyword>
<evidence type="ECO:0000256" key="4">
    <source>
        <dbReference type="ARBA" id="ARBA00038493"/>
    </source>
</evidence>
<dbReference type="SUPFAM" id="SSF52317">
    <property type="entry name" value="Class I glutamine amidotransferase-like"/>
    <property type="match status" value="1"/>
</dbReference>
<name>A0A2J6R938_HYAVF</name>
<dbReference type="Proteomes" id="UP000235786">
    <property type="component" value="Unassembled WGS sequence"/>
</dbReference>
<evidence type="ECO:0000256" key="2">
    <source>
        <dbReference type="ARBA" id="ARBA00023016"/>
    </source>
</evidence>
<evidence type="ECO:0000256" key="5">
    <source>
        <dbReference type="ARBA" id="ARBA00048082"/>
    </source>
</evidence>
<dbReference type="PANTHER" id="PTHR48094:SF11">
    <property type="entry name" value="GLUTATHIONE-INDEPENDENT GLYOXALASE HSP31-RELATED"/>
    <property type="match status" value="1"/>
</dbReference>
<dbReference type="InterPro" id="IPR029062">
    <property type="entry name" value="Class_I_gatase-like"/>
</dbReference>
<keyword evidence="3" id="KW-0456">Lyase</keyword>
<dbReference type="GO" id="GO:0019172">
    <property type="term" value="F:glyoxalase III activity"/>
    <property type="evidence" value="ECO:0007669"/>
    <property type="project" value="UniProtKB-EC"/>
</dbReference>
<sequence length="239" mass="25288">MAPKVLFVLTSHDKLGDTGKPTGWYLPEFAHPYEVLAEQVQVVVASPNGGAAPLDPSSVEAFKSDASSTKFLNTKEPLWKNTHKLSDFLGHANDYEAIFFVGGHGPMFDLAKDETSHKLINEFWAHNKIVSAVCHGPAALAFVKLPSGEYLLSGQAVTGFSNAEEDQAGLSAAMPFLLEDQLSTASGGKFVKAAEAWGPKVVVSGGGRIITGQNPASAGPIGQAIYDAIFGDLTTKDEV</sequence>
<evidence type="ECO:0000259" key="6">
    <source>
        <dbReference type="Pfam" id="PF01965"/>
    </source>
</evidence>
<comment type="catalytic activity">
    <reaction evidence="5">
        <text>methylglyoxal + H2O = (R)-lactate + H(+)</text>
        <dbReference type="Rhea" id="RHEA:27754"/>
        <dbReference type="ChEBI" id="CHEBI:15377"/>
        <dbReference type="ChEBI" id="CHEBI:15378"/>
        <dbReference type="ChEBI" id="CHEBI:16004"/>
        <dbReference type="ChEBI" id="CHEBI:17158"/>
        <dbReference type="EC" id="4.2.1.130"/>
    </reaction>
</comment>
<dbReference type="GO" id="GO:0019243">
    <property type="term" value="P:methylglyoxal catabolic process to D-lactate via S-lactoyl-glutathione"/>
    <property type="evidence" value="ECO:0007669"/>
    <property type="project" value="TreeGrafter"/>
</dbReference>
<keyword evidence="8" id="KW-1185">Reference proteome</keyword>
<evidence type="ECO:0000313" key="8">
    <source>
        <dbReference type="Proteomes" id="UP000235786"/>
    </source>
</evidence>
<feature type="domain" description="DJ-1/PfpI" evidence="6">
    <location>
        <begin position="28"/>
        <end position="167"/>
    </location>
</feature>
<dbReference type="AlphaFoldDB" id="A0A2J6R938"/>
<proteinExistence type="inferred from homology"/>
<dbReference type="OrthoDB" id="543156at2759"/>
<dbReference type="EC" id="4.2.1.130" evidence="1"/>
<comment type="similarity">
    <text evidence="4">Belongs to the peptidase C56 family. HSP31-like subfamily.</text>
</comment>
<reference evidence="7 8" key="1">
    <citation type="submission" date="2016-04" db="EMBL/GenBank/DDBJ databases">
        <title>A degradative enzymes factory behind the ericoid mycorrhizal symbiosis.</title>
        <authorList>
            <consortium name="DOE Joint Genome Institute"/>
            <person name="Martino E."/>
            <person name="Morin E."/>
            <person name="Grelet G."/>
            <person name="Kuo A."/>
            <person name="Kohler A."/>
            <person name="Daghino S."/>
            <person name="Barry K."/>
            <person name="Choi C."/>
            <person name="Cichocki N."/>
            <person name="Clum A."/>
            <person name="Copeland A."/>
            <person name="Hainaut M."/>
            <person name="Haridas S."/>
            <person name="Labutti K."/>
            <person name="Lindquist E."/>
            <person name="Lipzen A."/>
            <person name="Khouja H.-R."/>
            <person name="Murat C."/>
            <person name="Ohm R."/>
            <person name="Olson A."/>
            <person name="Spatafora J."/>
            <person name="Veneault-Fourrey C."/>
            <person name="Henrissat B."/>
            <person name="Grigoriev I."/>
            <person name="Martin F."/>
            <person name="Perotto S."/>
        </authorList>
    </citation>
    <scope>NUCLEOTIDE SEQUENCE [LARGE SCALE GENOMIC DNA]</scope>
    <source>
        <strain evidence="7 8">F</strain>
    </source>
</reference>
<protein>
    <recommendedName>
        <fullName evidence="1">D-lactate dehydratase</fullName>
        <ecNumber evidence="1">4.2.1.130</ecNumber>
    </recommendedName>
</protein>
<dbReference type="InterPro" id="IPR050325">
    <property type="entry name" value="Prot/Nucl_acid_deglycase"/>
</dbReference>
<dbReference type="Pfam" id="PF01965">
    <property type="entry name" value="DJ-1_PfpI"/>
    <property type="match status" value="1"/>
</dbReference>
<accession>A0A2J6R938</accession>